<dbReference type="EMBL" id="FOGG01000038">
    <property type="protein sequence ID" value="SES17365.1"/>
    <property type="molecule type" value="Genomic_DNA"/>
</dbReference>
<organism evidence="2 3">
    <name type="scientific">Pedobacter rhizosphaerae</name>
    <dbReference type="NCBI Taxonomy" id="390241"/>
    <lineage>
        <taxon>Bacteria</taxon>
        <taxon>Pseudomonadati</taxon>
        <taxon>Bacteroidota</taxon>
        <taxon>Sphingobacteriia</taxon>
        <taxon>Sphingobacteriales</taxon>
        <taxon>Sphingobacteriaceae</taxon>
        <taxon>Pedobacter</taxon>
    </lineage>
</organism>
<dbReference type="PANTHER" id="PTHR43792:SF1">
    <property type="entry name" value="N-ACETYLTRANSFERASE DOMAIN-CONTAINING PROTEIN"/>
    <property type="match status" value="1"/>
</dbReference>
<dbReference type="AlphaFoldDB" id="A0A1H9V6M6"/>
<dbReference type="CDD" id="cd04301">
    <property type="entry name" value="NAT_SF"/>
    <property type="match status" value="1"/>
</dbReference>
<sequence length="185" mass="21698">MLSLNFSQFPILETERLTLREHIVADAQAIFDMRTNEEVMRYIDRNRPKELLEVKTFITALHDGYLEGQNLTWVMALKEKPDQMIGAIGYWRTNLANHRAEIGYMLNPQYWRKGYVSEALKTTIQFGFNEMNLHTIQANINPGNDASRKILIQHGFVKEAYFKEDYYFNGKFLDSEIYGLLNPNH</sequence>
<keyword evidence="2" id="KW-0808">Transferase</keyword>
<dbReference type="GO" id="GO:0016747">
    <property type="term" value="F:acyltransferase activity, transferring groups other than amino-acyl groups"/>
    <property type="evidence" value="ECO:0007669"/>
    <property type="project" value="InterPro"/>
</dbReference>
<dbReference type="OrthoDB" id="9811523at2"/>
<dbReference type="PROSITE" id="PS51186">
    <property type="entry name" value="GNAT"/>
    <property type="match status" value="1"/>
</dbReference>
<gene>
    <name evidence="2" type="ORF">SAMN04488023_13825</name>
</gene>
<keyword evidence="3" id="KW-1185">Reference proteome</keyword>
<dbReference type="InterPro" id="IPR000182">
    <property type="entry name" value="GNAT_dom"/>
</dbReference>
<dbReference type="PANTHER" id="PTHR43792">
    <property type="entry name" value="GNAT FAMILY, PUTATIVE (AFU_ORTHOLOGUE AFUA_3G00765)-RELATED-RELATED"/>
    <property type="match status" value="1"/>
</dbReference>
<dbReference type="InterPro" id="IPR051531">
    <property type="entry name" value="N-acetyltransferase"/>
</dbReference>
<feature type="domain" description="N-acetyltransferase" evidence="1">
    <location>
        <begin position="17"/>
        <end position="174"/>
    </location>
</feature>
<evidence type="ECO:0000313" key="3">
    <source>
        <dbReference type="Proteomes" id="UP000199572"/>
    </source>
</evidence>
<dbReference type="Proteomes" id="UP000199572">
    <property type="component" value="Unassembled WGS sequence"/>
</dbReference>
<dbReference type="Gene3D" id="3.40.630.30">
    <property type="match status" value="1"/>
</dbReference>
<name>A0A1H9V6M6_9SPHI</name>
<dbReference type="STRING" id="390241.SAMN04488023_13825"/>
<dbReference type="Pfam" id="PF13302">
    <property type="entry name" value="Acetyltransf_3"/>
    <property type="match status" value="1"/>
</dbReference>
<accession>A0A1H9V6M6</accession>
<evidence type="ECO:0000313" key="2">
    <source>
        <dbReference type="EMBL" id="SES17365.1"/>
    </source>
</evidence>
<proteinExistence type="predicted"/>
<reference evidence="2 3" key="1">
    <citation type="submission" date="2016-10" db="EMBL/GenBank/DDBJ databases">
        <authorList>
            <person name="de Groot N.N."/>
        </authorList>
    </citation>
    <scope>NUCLEOTIDE SEQUENCE [LARGE SCALE GENOMIC DNA]</scope>
    <source>
        <strain evidence="2 3">DSM 18610</strain>
    </source>
</reference>
<protein>
    <submittedName>
        <fullName evidence="2">Ribosomal-protein-alanine N-acetyltransferase</fullName>
    </submittedName>
</protein>
<dbReference type="SUPFAM" id="SSF55729">
    <property type="entry name" value="Acyl-CoA N-acyltransferases (Nat)"/>
    <property type="match status" value="1"/>
</dbReference>
<evidence type="ECO:0000259" key="1">
    <source>
        <dbReference type="PROSITE" id="PS51186"/>
    </source>
</evidence>
<dbReference type="InterPro" id="IPR016181">
    <property type="entry name" value="Acyl_CoA_acyltransferase"/>
</dbReference>